<keyword evidence="1" id="KW-0147">Chitin-binding</keyword>
<dbReference type="GO" id="GO:0008061">
    <property type="term" value="F:chitin binding"/>
    <property type="evidence" value="ECO:0007669"/>
    <property type="project" value="UniProtKB-KW"/>
</dbReference>
<keyword evidence="3" id="KW-0843">Virulence</keyword>
<evidence type="ECO:0000313" key="7">
    <source>
        <dbReference type="EMBL" id="EQB46217.1"/>
    </source>
</evidence>
<dbReference type="Proteomes" id="UP000015530">
    <property type="component" value="Unassembled WGS sequence"/>
</dbReference>
<dbReference type="Pfam" id="PF23584">
    <property type="entry name" value="DUF7136"/>
    <property type="match status" value="1"/>
</dbReference>
<dbReference type="InterPro" id="IPR055560">
    <property type="entry name" value="DUF7136"/>
</dbReference>
<dbReference type="OrthoDB" id="4490227at2759"/>
<dbReference type="PANTHER" id="PTHR34997:SF2">
    <property type="entry name" value="LYSM DOMAIN-CONTAINING PROTEIN-RELATED"/>
    <property type="match status" value="1"/>
</dbReference>
<evidence type="ECO:0000256" key="3">
    <source>
        <dbReference type="ARBA" id="ARBA00023026"/>
    </source>
</evidence>
<dbReference type="SMART" id="SM00257">
    <property type="entry name" value="LysM"/>
    <property type="match status" value="2"/>
</dbReference>
<evidence type="ECO:0000256" key="4">
    <source>
        <dbReference type="ARBA" id="ARBA00044955"/>
    </source>
</evidence>
<reference evidence="8" key="1">
    <citation type="journal article" date="2013" name="Mol. Plant Microbe Interact.">
        <title>Global aspects of pacC regulation of pathogenicity genes in Colletotrichum gloeosporioides as revealed by transcriptome analysis.</title>
        <authorList>
            <person name="Alkan N."/>
            <person name="Meng X."/>
            <person name="Friedlander G."/>
            <person name="Reuveni E."/>
            <person name="Sukno S."/>
            <person name="Sherman A."/>
            <person name="Thon M."/>
            <person name="Fluhr R."/>
            <person name="Prusky D."/>
        </authorList>
    </citation>
    <scope>NUCLEOTIDE SEQUENCE [LARGE SCALE GENOMIC DNA]</scope>
    <source>
        <strain evidence="8">Cg-14</strain>
    </source>
</reference>
<comment type="similarity">
    <text evidence="4">Belongs to the secreted LysM effector family.</text>
</comment>
<keyword evidence="2 5" id="KW-0732">Signal</keyword>
<feature type="signal peptide" evidence="5">
    <location>
        <begin position="1"/>
        <end position="22"/>
    </location>
</feature>
<feature type="domain" description="LysM" evidence="6">
    <location>
        <begin position="244"/>
        <end position="291"/>
    </location>
</feature>
<dbReference type="HOGENOM" id="CLU_750071_0_0_1"/>
<dbReference type="AlphaFoldDB" id="T0JSX8"/>
<dbReference type="Gene3D" id="3.10.350.10">
    <property type="entry name" value="LysM domain"/>
    <property type="match status" value="2"/>
</dbReference>
<dbReference type="InterPro" id="IPR052210">
    <property type="entry name" value="LysM1-like"/>
</dbReference>
<evidence type="ECO:0000256" key="1">
    <source>
        <dbReference type="ARBA" id="ARBA00022669"/>
    </source>
</evidence>
<evidence type="ECO:0000313" key="8">
    <source>
        <dbReference type="Proteomes" id="UP000015530"/>
    </source>
</evidence>
<dbReference type="PANTHER" id="PTHR34997">
    <property type="entry name" value="AM15"/>
    <property type="match status" value="1"/>
</dbReference>
<gene>
    <name evidence="7" type="ORF">CGLO_14750</name>
</gene>
<evidence type="ECO:0000259" key="6">
    <source>
        <dbReference type="PROSITE" id="PS51782"/>
    </source>
</evidence>
<evidence type="ECO:0000256" key="5">
    <source>
        <dbReference type="SAM" id="SignalP"/>
    </source>
</evidence>
<protein>
    <submittedName>
        <fullName evidence="7">LysM domain-containing protein</fullName>
    </submittedName>
</protein>
<dbReference type="eggNOG" id="KOG2806">
    <property type="taxonomic scope" value="Eukaryota"/>
</dbReference>
<organism evidence="7 8">
    <name type="scientific">Colletotrichum gloeosporioides (strain Cg-14)</name>
    <name type="common">Anthracnose fungus</name>
    <name type="synonym">Glomerella cingulata</name>
    <dbReference type="NCBI Taxonomy" id="1237896"/>
    <lineage>
        <taxon>Eukaryota</taxon>
        <taxon>Fungi</taxon>
        <taxon>Dikarya</taxon>
        <taxon>Ascomycota</taxon>
        <taxon>Pezizomycotina</taxon>
        <taxon>Sordariomycetes</taxon>
        <taxon>Hypocreomycetidae</taxon>
        <taxon>Glomerellales</taxon>
        <taxon>Glomerellaceae</taxon>
        <taxon>Colletotrichum</taxon>
        <taxon>Colletotrichum gloeosporioides species complex</taxon>
    </lineage>
</organism>
<dbReference type="InterPro" id="IPR036779">
    <property type="entry name" value="LysM_dom_sf"/>
</dbReference>
<feature type="domain" description="LysM" evidence="6">
    <location>
        <begin position="321"/>
        <end position="367"/>
    </location>
</feature>
<proteinExistence type="inferred from homology"/>
<sequence length="369" mass="39905">MRNLSFVRSTVQFLLAASVVNAVRQLPAEIEVDLMFPRDNETYAPTQLLPIVFGFNNLDAVWPLNIGLDVSVTSIGDNFNESRPDWKSRWVGFPSDWLDNIVGDSTPRQYLHIESVNMTNGTADSFKLLWEVKLPYRCFANNDTESGWSNGPGHASRGIFFQTAHGAQRLDIEAAVNSCDESDKNTSVAVRITDFKKTYSYDKPCPVFETDVNPECAFKSAAKEVAANVSAAPIQDGMGDNCNRWHLVKAGDTCSTIASSVGVTVYQLATWNKGIGGTACTGMWAGYCLCTGVSGGSGTTPPPANTTPQPVQDGMVSNCKKFHFVQSGQNCDSISKQYGITVANFIKWNPAAGASCTGLCANTYACVGH</sequence>
<name>T0JSX8_COLGC</name>
<dbReference type="InterPro" id="IPR018392">
    <property type="entry name" value="LysM"/>
</dbReference>
<dbReference type="STRING" id="1237896.T0JSX8"/>
<dbReference type="SUPFAM" id="SSF54106">
    <property type="entry name" value="LysM domain"/>
    <property type="match status" value="2"/>
</dbReference>
<accession>T0JSX8</accession>
<comment type="caution">
    <text evidence="7">The sequence shown here is derived from an EMBL/GenBank/DDBJ whole genome shotgun (WGS) entry which is preliminary data.</text>
</comment>
<dbReference type="CDD" id="cd00118">
    <property type="entry name" value="LysM"/>
    <property type="match status" value="2"/>
</dbReference>
<feature type="chain" id="PRO_5004578250" evidence="5">
    <location>
        <begin position="23"/>
        <end position="369"/>
    </location>
</feature>
<dbReference type="PROSITE" id="PS51782">
    <property type="entry name" value="LYSM"/>
    <property type="match status" value="2"/>
</dbReference>
<dbReference type="EMBL" id="AMYD01003488">
    <property type="protein sequence ID" value="EQB46217.1"/>
    <property type="molecule type" value="Genomic_DNA"/>
</dbReference>
<dbReference type="Pfam" id="PF01476">
    <property type="entry name" value="LysM"/>
    <property type="match status" value="2"/>
</dbReference>
<evidence type="ECO:0000256" key="2">
    <source>
        <dbReference type="ARBA" id="ARBA00022729"/>
    </source>
</evidence>